<dbReference type="PRINTS" id="PR00481">
    <property type="entry name" value="LAMNOPPTDASE"/>
</dbReference>
<dbReference type="GO" id="GO:0070006">
    <property type="term" value="F:metalloaminopeptidase activity"/>
    <property type="evidence" value="ECO:0007669"/>
    <property type="project" value="InterPro"/>
</dbReference>
<feature type="domain" description="Cytosol aminopeptidase" evidence="7">
    <location>
        <begin position="352"/>
        <end position="359"/>
    </location>
</feature>
<dbReference type="Gene3D" id="3.40.630.10">
    <property type="entry name" value="Zn peptidases"/>
    <property type="match status" value="1"/>
</dbReference>
<accession>W4FT02</accession>
<dbReference type="PANTHER" id="PTHR11963">
    <property type="entry name" value="LEUCINE AMINOPEPTIDASE-RELATED"/>
    <property type="match status" value="1"/>
</dbReference>
<dbReference type="PANTHER" id="PTHR11963:SF23">
    <property type="entry name" value="CYTOSOL AMINOPEPTIDASE"/>
    <property type="match status" value="1"/>
</dbReference>
<proteinExistence type="inferred from homology"/>
<dbReference type="InterPro" id="IPR011356">
    <property type="entry name" value="Leucine_aapep/pepB"/>
</dbReference>
<dbReference type="GO" id="GO:0006508">
    <property type="term" value="P:proteolysis"/>
    <property type="evidence" value="ECO:0007669"/>
    <property type="project" value="UniProtKB-KW"/>
</dbReference>
<name>W4FT02_APHAT</name>
<comment type="catalytic activity">
    <reaction evidence="2">
        <text>Release of N-terminal proline from a peptide.</text>
        <dbReference type="EC" id="3.4.11.5"/>
    </reaction>
</comment>
<sequence length="510" mass="54436">MHRLQQKVLGKVKLLGLKDSLPATVGKAAQVIFVHKPSNEEALKAALPFPVSNEVLSDFKGNAKETLLLYPKDGQRTLLVGLGDAIDEVSLRDATHEALANLKSRGVRHAFLRAPTVDSLSAQRVAELVAQTSVLSNYEFNRHLSAPEDTSVEEKLPLTDIFVQASTSSLDEDASSVAEKLSVAEETLFARNLGNERSDVVDPAFVEQVAVASAADLPNLHVTVLQDADLRSKGLNMMALVGQAGVCPPRLVILEYRGNPSAPDDRIALVGKGITFDTGGLNLKPTGSMEDMHMDMCGSAAVLGAIRAASKNGLRVNVVAALALAENAIGSKAAKPHTIVKSLKGLSVEVNNTDAEGRLVLADTLTYVQQQYKPHTVIDVATLTGACVVALGEYSAGLFSNADDLAHDLLEAGSVTHERCWRLPIFAEHSAELKGHQSDSRSTGTGRYGGASTAAAFLKQFIDKDVKWAHLDIAGPAMYSAARSYFPKGATGFGVQVLFEYLKKAQQKHV</sequence>
<keyword evidence="6" id="KW-0378">Hydrolase</keyword>
<dbReference type="Pfam" id="PF02789">
    <property type="entry name" value="Peptidase_M17_N"/>
    <property type="match status" value="1"/>
</dbReference>
<dbReference type="GO" id="GO:0030145">
    <property type="term" value="F:manganese ion binding"/>
    <property type="evidence" value="ECO:0007669"/>
    <property type="project" value="InterPro"/>
</dbReference>
<evidence type="ECO:0000256" key="4">
    <source>
        <dbReference type="ARBA" id="ARBA00022438"/>
    </source>
</evidence>
<protein>
    <recommendedName>
        <fullName evidence="7">Cytosol aminopeptidase domain-containing protein</fullName>
    </recommendedName>
</protein>
<evidence type="ECO:0000256" key="5">
    <source>
        <dbReference type="ARBA" id="ARBA00022670"/>
    </source>
</evidence>
<evidence type="ECO:0000313" key="8">
    <source>
        <dbReference type="EMBL" id="ETV69783.1"/>
    </source>
</evidence>
<organism evidence="8">
    <name type="scientific">Aphanomyces astaci</name>
    <name type="common">Crayfish plague agent</name>
    <dbReference type="NCBI Taxonomy" id="112090"/>
    <lineage>
        <taxon>Eukaryota</taxon>
        <taxon>Sar</taxon>
        <taxon>Stramenopiles</taxon>
        <taxon>Oomycota</taxon>
        <taxon>Saprolegniomycetes</taxon>
        <taxon>Saprolegniales</taxon>
        <taxon>Verrucalvaceae</taxon>
        <taxon>Aphanomyces</taxon>
    </lineage>
</organism>
<dbReference type="GeneID" id="20816605"/>
<evidence type="ECO:0000259" key="7">
    <source>
        <dbReference type="PROSITE" id="PS00631"/>
    </source>
</evidence>
<dbReference type="SUPFAM" id="SSF52949">
    <property type="entry name" value="Macro domain-like"/>
    <property type="match status" value="1"/>
</dbReference>
<reference evidence="8" key="1">
    <citation type="submission" date="2013-12" db="EMBL/GenBank/DDBJ databases">
        <title>The Genome Sequence of Aphanomyces astaci APO3.</title>
        <authorList>
            <consortium name="The Broad Institute Genomics Platform"/>
            <person name="Russ C."/>
            <person name="Tyler B."/>
            <person name="van West P."/>
            <person name="Dieguez-Uribeondo J."/>
            <person name="Young S.K."/>
            <person name="Zeng Q."/>
            <person name="Gargeya S."/>
            <person name="Fitzgerald M."/>
            <person name="Abouelleil A."/>
            <person name="Alvarado L."/>
            <person name="Chapman S.B."/>
            <person name="Gainer-Dewar J."/>
            <person name="Goldberg J."/>
            <person name="Griggs A."/>
            <person name="Gujja S."/>
            <person name="Hansen M."/>
            <person name="Howarth C."/>
            <person name="Imamovic A."/>
            <person name="Ireland A."/>
            <person name="Larimer J."/>
            <person name="McCowan C."/>
            <person name="Murphy C."/>
            <person name="Pearson M."/>
            <person name="Poon T.W."/>
            <person name="Priest M."/>
            <person name="Roberts A."/>
            <person name="Saif S."/>
            <person name="Shea T."/>
            <person name="Sykes S."/>
            <person name="Wortman J."/>
            <person name="Nusbaum C."/>
            <person name="Birren B."/>
        </authorList>
    </citation>
    <scope>NUCLEOTIDE SEQUENCE [LARGE SCALE GENOMIC DNA]</scope>
    <source>
        <strain evidence="8">APO3</strain>
    </source>
</reference>
<dbReference type="EMBL" id="KI913172">
    <property type="protein sequence ID" value="ETV69783.1"/>
    <property type="molecule type" value="Genomic_DNA"/>
</dbReference>
<dbReference type="STRING" id="112090.W4FT02"/>
<evidence type="ECO:0000256" key="3">
    <source>
        <dbReference type="ARBA" id="ARBA00009528"/>
    </source>
</evidence>
<dbReference type="InterPro" id="IPR023042">
    <property type="entry name" value="Peptidase_M17_leu_NH2_pept"/>
</dbReference>
<dbReference type="PROSITE" id="PS00631">
    <property type="entry name" value="CYTOSOL_AP"/>
    <property type="match status" value="1"/>
</dbReference>
<dbReference type="HAMAP" id="MF_00181">
    <property type="entry name" value="Cytosol_peptidase_M17"/>
    <property type="match status" value="1"/>
</dbReference>
<evidence type="ECO:0000256" key="2">
    <source>
        <dbReference type="ARBA" id="ARBA00001585"/>
    </source>
</evidence>
<dbReference type="RefSeq" id="XP_009840797.1">
    <property type="nucleotide sequence ID" value="XM_009842495.1"/>
</dbReference>
<dbReference type="CDD" id="cd00433">
    <property type="entry name" value="Peptidase_M17"/>
    <property type="match status" value="1"/>
</dbReference>
<evidence type="ECO:0000256" key="6">
    <source>
        <dbReference type="ARBA" id="ARBA00022801"/>
    </source>
</evidence>
<dbReference type="AlphaFoldDB" id="W4FT02"/>
<gene>
    <name evidence="8" type="ORF">H257_14609</name>
</gene>
<keyword evidence="4" id="KW-0031">Aminopeptidase</keyword>
<dbReference type="SUPFAM" id="SSF53187">
    <property type="entry name" value="Zn-dependent exopeptidases"/>
    <property type="match status" value="1"/>
</dbReference>
<dbReference type="OrthoDB" id="63769at2759"/>
<keyword evidence="5" id="KW-0645">Protease</keyword>
<dbReference type="InterPro" id="IPR043472">
    <property type="entry name" value="Macro_dom-like"/>
</dbReference>
<dbReference type="InterPro" id="IPR000819">
    <property type="entry name" value="Peptidase_M17_C"/>
</dbReference>
<evidence type="ECO:0000256" key="1">
    <source>
        <dbReference type="ARBA" id="ARBA00000135"/>
    </source>
</evidence>
<dbReference type="GO" id="GO:0005737">
    <property type="term" value="C:cytoplasm"/>
    <property type="evidence" value="ECO:0007669"/>
    <property type="project" value="InterPro"/>
</dbReference>
<comment type="catalytic activity">
    <reaction evidence="1">
        <text>Release of an N-terminal amino acid, Xaa-|-Yaa-, in which Xaa is preferably Leu, but may be other amino acids including Pro although not Arg or Lys, and Yaa may be Pro. Amino acid amides and methyl esters are also readily hydrolyzed, but rates on arylamides are exceedingly low.</text>
        <dbReference type="EC" id="3.4.11.1"/>
    </reaction>
</comment>
<dbReference type="InterPro" id="IPR008283">
    <property type="entry name" value="Peptidase_M17_N"/>
</dbReference>
<dbReference type="Pfam" id="PF00883">
    <property type="entry name" value="Peptidase_M17"/>
    <property type="match status" value="1"/>
</dbReference>
<comment type="similarity">
    <text evidence="3">Belongs to the peptidase M17 family.</text>
</comment>
<dbReference type="VEuPathDB" id="FungiDB:H257_14609"/>
<dbReference type="Gene3D" id="3.40.220.10">
    <property type="entry name" value="Leucine Aminopeptidase, subunit E, domain 1"/>
    <property type="match status" value="1"/>
</dbReference>